<dbReference type="Proteomes" id="UP000772434">
    <property type="component" value="Unassembled WGS sequence"/>
</dbReference>
<keyword evidence="3" id="KW-1185">Reference proteome</keyword>
<accession>A0A9P5TXY6</accession>
<reference evidence="2" key="1">
    <citation type="submission" date="2020-11" db="EMBL/GenBank/DDBJ databases">
        <authorList>
            <consortium name="DOE Joint Genome Institute"/>
            <person name="Ahrendt S."/>
            <person name="Riley R."/>
            <person name="Andreopoulos W."/>
            <person name="Labutti K."/>
            <person name="Pangilinan J."/>
            <person name="Ruiz-Duenas F.J."/>
            <person name="Barrasa J.M."/>
            <person name="Sanchez-Garcia M."/>
            <person name="Camarero S."/>
            <person name="Miyauchi S."/>
            <person name="Serrano A."/>
            <person name="Linde D."/>
            <person name="Babiker R."/>
            <person name="Drula E."/>
            <person name="Ayuso-Fernandez I."/>
            <person name="Pacheco R."/>
            <person name="Padilla G."/>
            <person name="Ferreira P."/>
            <person name="Barriuso J."/>
            <person name="Kellner H."/>
            <person name="Castanera R."/>
            <person name="Alfaro M."/>
            <person name="Ramirez L."/>
            <person name="Pisabarro A.G."/>
            <person name="Kuo A."/>
            <person name="Tritt A."/>
            <person name="Lipzen A."/>
            <person name="He G."/>
            <person name="Yan M."/>
            <person name="Ng V."/>
            <person name="Cullen D."/>
            <person name="Martin F."/>
            <person name="Rosso M.-N."/>
            <person name="Henrissat B."/>
            <person name="Hibbett D."/>
            <person name="Martinez A.T."/>
            <person name="Grigoriev I.V."/>
        </authorList>
    </citation>
    <scope>NUCLEOTIDE SEQUENCE</scope>
    <source>
        <strain evidence="2">AH 40177</strain>
    </source>
</reference>
<evidence type="ECO:0000313" key="3">
    <source>
        <dbReference type="Proteomes" id="UP000772434"/>
    </source>
</evidence>
<organism evidence="2 3">
    <name type="scientific">Rhodocollybia butyracea</name>
    <dbReference type="NCBI Taxonomy" id="206335"/>
    <lineage>
        <taxon>Eukaryota</taxon>
        <taxon>Fungi</taxon>
        <taxon>Dikarya</taxon>
        <taxon>Basidiomycota</taxon>
        <taxon>Agaricomycotina</taxon>
        <taxon>Agaricomycetes</taxon>
        <taxon>Agaricomycetidae</taxon>
        <taxon>Agaricales</taxon>
        <taxon>Marasmiineae</taxon>
        <taxon>Omphalotaceae</taxon>
        <taxon>Rhodocollybia</taxon>
    </lineage>
</organism>
<feature type="compositionally biased region" description="Low complexity" evidence="1">
    <location>
        <begin position="193"/>
        <end position="202"/>
    </location>
</feature>
<dbReference type="AlphaFoldDB" id="A0A9P5TXY6"/>
<evidence type="ECO:0000313" key="2">
    <source>
        <dbReference type="EMBL" id="KAF9058742.1"/>
    </source>
</evidence>
<proteinExistence type="predicted"/>
<comment type="caution">
    <text evidence="2">The sequence shown here is derived from an EMBL/GenBank/DDBJ whole genome shotgun (WGS) entry which is preliminary data.</text>
</comment>
<gene>
    <name evidence="2" type="ORF">BDP27DRAFT_1372252</name>
</gene>
<feature type="region of interest" description="Disordered" evidence="1">
    <location>
        <begin position="102"/>
        <end position="128"/>
    </location>
</feature>
<dbReference type="EMBL" id="JADNRY010000354">
    <property type="protein sequence ID" value="KAF9058742.1"/>
    <property type="molecule type" value="Genomic_DNA"/>
</dbReference>
<sequence length="211" mass="23507">MGETNPLNFAALNVKRCGTAQCPNNSSGNSILYAWTGCEPFNLLVQFTMWLYHSKEHKKFTLMVSKVVTLAKVHDKEGYVLKPALLAIFDRIHQSGVLKDNTNDKECAEDAGTEAVGTDDKEDNDKQTEQATVVPKYMTEHIERLAFQACILPTNKPELLLLPPGLICIHMPQSLQPYPVELLPQRLHPYDCPKLPTNTTPNPKKPPSSPA</sequence>
<protein>
    <submittedName>
        <fullName evidence="2">Uncharacterized protein</fullName>
    </submittedName>
</protein>
<evidence type="ECO:0000256" key="1">
    <source>
        <dbReference type="SAM" id="MobiDB-lite"/>
    </source>
</evidence>
<name>A0A9P5TXY6_9AGAR</name>
<feature type="region of interest" description="Disordered" evidence="1">
    <location>
        <begin position="191"/>
        <end position="211"/>
    </location>
</feature>